<dbReference type="PANTHER" id="PTHR41773">
    <property type="entry name" value="GTP PYROPHOSPHATASE-RELATED"/>
    <property type="match status" value="1"/>
</dbReference>
<proteinExistence type="predicted"/>
<name>A0A367PR74_CUPNE</name>
<dbReference type="AlphaFoldDB" id="A0A367PR74"/>
<dbReference type="Gene3D" id="3.30.460.10">
    <property type="entry name" value="Beta Polymerase, domain 2"/>
    <property type="match status" value="1"/>
</dbReference>
<dbReference type="InterPro" id="IPR043519">
    <property type="entry name" value="NT_sf"/>
</dbReference>
<comment type="caution">
    <text evidence="2">The sequence shown here is derived from an EMBL/GenBank/DDBJ whole genome shotgun (WGS) entry which is preliminary data.</text>
</comment>
<dbReference type="Gene3D" id="1.25.40.10">
    <property type="entry name" value="Tetratricopeptide repeat domain"/>
    <property type="match status" value="1"/>
</dbReference>
<organism evidence="2 3">
    <name type="scientific">Cupriavidus necator</name>
    <name type="common">Alcaligenes eutrophus</name>
    <name type="synonym">Ralstonia eutropha</name>
    <dbReference type="NCBI Taxonomy" id="106590"/>
    <lineage>
        <taxon>Bacteria</taxon>
        <taxon>Pseudomonadati</taxon>
        <taxon>Pseudomonadota</taxon>
        <taxon>Betaproteobacteria</taxon>
        <taxon>Burkholderiales</taxon>
        <taxon>Burkholderiaceae</taxon>
        <taxon>Cupriavidus</taxon>
    </lineage>
</organism>
<dbReference type="Pfam" id="PF04607">
    <property type="entry name" value="RelA_SpoT"/>
    <property type="match status" value="1"/>
</dbReference>
<dbReference type="RefSeq" id="WP_114130196.1">
    <property type="nucleotide sequence ID" value="NZ_CP068436.1"/>
</dbReference>
<dbReference type="InterPro" id="IPR007685">
    <property type="entry name" value="RelA_SpoT"/>
</dbReference>
<dbReference type="SUPFAM" id="SSF81301">
    <property type="entry name" value="Nucleotidyltransferase"/>
    <property type="match status" value="1"/>
</dbReference>
<gene>
    <name evidence="2" type="ORF">DDK22_00400</name>
</gene>
<protein>
    <recommendedName>
        <fullName evidence="1">RelA/SpoT domain-containing protein</fullName>
    </recommendedName>
</protein>
<dbReference type="SUPFAM" id="SSF48452">
    <property type="entry name" value="TPR-like"/>
    <property type="match status" value="1"/>
</dbReference>
<dbReference type="CDD" id="cd05399">
    <property type="entry name" value="NT_Rel-Spo_like"/>
    <property type="match status" value="1"/>
</dbReference>
<reference evidence="2 3" key="1">
    <citation type="submission" date="2018-04" db="EMBL/GenBank/DDBJ databases">
        <title>Cupriavidus necator CR12 genome sequencing and assembly.</title>
        <authorList>
            <person name="Ben Fekih I."/>
            <person name="Mazhar H.S."/>
            <person name="Bello S.K."/>
            <person name="Rensing C."/>
        </authorList>
    </citation>
    <scope>NUCLEOTIDE SEQUENCE [LARGE SCALE GENOMIC DNA]</scope>
    <source>
        <strain evidence="2 3">CR12</strain>
    </source>
</reference>
<evidence type="ECO:0000313" key="3">
    <source>
        <dbReference type="Proteomes" id="UP000253501"/>
    </source>
</evidence>
<dbReference type="PANTHER" id="PTHR41773:SF1">
    <property type="entry name" value="RELA_SPOT DOMAIN-CONTAINING PROTEIN"/>
    <property type="match status" value="1"/>
</dbReference>
<dbReference type="EMBL" id="QDHA01000001">
    <property type="protein sequence ID" value="RCJ10459.1"/>
    <property type="molecule type" value="Genomic_DNA"/>
</dbReference>
<dbReference type="InterPro" id="IPR011990">
    <property type="entry name" value="TPR-like_helical_dom_sf"/>
</dbReference>
<evidence type="ECO:0000313" key="2">
    <source>
        <dbReference type="EMBL" id="RCJ10459.1"/>
    </source>
</evidence>
<dbReference type="GO" id="GO:0015969">
    <property type="term" value="P:guanosine tetraphosphate metabolic process"/>
    <property type="evidence" value="ECO:0007669"/>
    <property type="project" value="InterPro"/>
</dbReference>
<sequence>MTKDALNYKALHIEGKGKEALVKVRSAIVDTGIEQSCYAVRARVKAEGKLVEKVARKRETKPAYELESITDVIGIRLVTLFRRDLPDILTKVLDVIEHSADLRPNPVKKSSLEEIVVYNSELESSAFNLLIKETLDQRQVPFKKLDSKEGYSSIHIVCRVGKDVVRCDEIGPNYLIPIEVQIRTVFEDAWGEIDHKYGYVARSGKDVSLAGNQALVGPHLRVLKQFTDACAAYADTIKEMSTDDGAVATKAGRILSVESDDDVLRRFEQLGVPRSYIEQYANGRAIREKCAAPTLGKQERTVCYLDASQYFHSIAQQCEKELQGEGLKLYWYYVTLNAAFCLLSTNASESIESAVGIYLDLAEKYANYPLVKFRLGQAYSKLGKVDDSIRLFEDALGDVQQLAAASKAKQSWEDNLPLPDYKHISTALPKLLGYQYWQKGAFRTDPTDVDQRLSLYRKAYEVTLLAYDITPENADLANNLVYYALEYLALNPKDEFAYQLVERLSKYMPIIEQAAKSEEADAMLLDTLLQLYIVTEQKEAAKALAARVFEVLEASEEIPDMIARAIQARVLKVMKNT</sequence>
<dbReference type="Proteomes" id="UP000253501">
    <property type="component" value="Unassembled WGS sequence"/>
</dbReference>
<feature type="domain" description="RelA/SpoT" evidence="1">
    <location>
        <begin position="42"/>
        <end position="205"/>
    </location>
</feature>
<evidence type="ECO:0000259" key="1">
    <source>
        <dbReference type="SMART" id="SM00954"/>
    </source>
</evidence>
<dbReference type="SMART" id="SM00954">
    <property type="entry name" value="RelA_SpoT"/>
    <property type="match status" value="1"/>
</dbReference>
<accession>A0A367PR74</accession>